<dbReference type="InParanoid" id="A0A1X7U6R3"/>
<organism evidence="1">
    <name type="scientific">Amphimedon queenslandica</name>
    <name type="common">Sponge</name>
    <dbReference type="NCBI Taxonomy" id="400682"/>
    <lineage>
        <taxon>Eukaryota</taxon>
        <taxon>Metazoa</taxon>
        <taxon>Porifera</taxon>
        <taxon>Demospongiae</taxon>
        <taxon>Heteroscleromorpha</taxon>
        <taxon>Haplosclerida</taxon>
        <taxon>Niphatidae</taxon>
        <taxon>Amphimedon</taxon>
    </lineage>
</organism>
<sequence length="98" mass="11368">MKKYLPQYNVNCFMKSGYDTIDVMSEIINETISQIENYVDELKDALQERIRSEKPASYRSTFRFPPGDEIRILKYVKKLSMKPESDATSNHTATKPPS</sequence>
<reference evidence="1" key="1">
    <citation type="submission" date="2017-05" db="UniProtKB">
        <authorList>
            <consortium name="EnsemblMetazoa"/>
        </authorList>
    </citation>
    <scope>IDENTIFICATION</scope>
</reference>
<evidence type="ECO:0000313" key="1">
    <source>
        <dbReference type="EnsemblMetazoa" id="Aqu2.1.23455_001"/>
    </source>
</evidence>
<protein>
    <submittedName>
        <fullName evidence="1">Uncharacterized protein</fullName>
    </submittedName>
</protein>
<dbReference type="EnsemblMetazoa" id="Aqu2.1.23455_001">
    <property type="protein sequence ID" value="Aqu2.1.23455_001"/>
    <property type="gene ID" value="Aqu2.1.23455"/>
</dbReference>
<accession>A0A1X7U6R3</accession>
<dbReference type="AlphaFoldDB" id="A0A1X7U6R3"/>
<proteinExistence type="predicted"/>
<name>A0A1X7U6R3_AMPQE</name>